<dbReference type="CDD" id="cd18140">
    <property type="entry name" value="HLD_clamp_RFC"/>
    <property type="match status" value="1"/>
</dbReference>
<dbReference type="Gene3D" id="1.20.272.10">
    <property type="match status" value="1"/>
</dbReference>
<keyword evidence="9" id="KW-1185">Reference proteome</keyword>
<dbReference type="Pfam" id="PF13177">
    <property type="entry name" value="DNA_pol3_delta2"/>
    <property type="match status" value="1"/>
</dbReference>
<name>A0AAF0F4V5_9BASI</name>
<dbReference type="GO" id="GO:0005524">
    <property type="term" value="F:ATP binding"/>
    <property type="evidence" value="ECO:0007669"/>
    <property type="project" value="UniProtKB-KW"/>
</dbReference>
<dbReference type="Gene3D" id="1.10.8.60">
    <property type="match status" value="1"/>
</dbReference>
<dbReference type="InterPro" id="IPR027417">
    <property type="entry name" value="P-loop_NTPase"/>
</dbReference>
<gene>
    <name evidence="8" type="primary">RFC2</name>
    <name evidence="8" type="ORF">MPSI1_001181</name>
</gene>
<keyword evidence="5" id="KW-0067">ATP-binding</keyword>
<dbReference type="InterPro" id="IPR008921">
    <property type="entry name" value="DNA_pol3_clamp-load_cplx_C"/>
</dbReference>
<dbReference type="InterPro" id="IPR050238">
    <property type="entry name" value="DNA_Rep/Repair_Clamp_Loader"/>
</dbReference>
<dbReference type="GO" id="GO:0003689">
    <property type="term" value="F:DNA clamp loader activity"/>
    <property type="evidence" value="ECO:0007669"/>
    <property type="project" value="TreeGrafter"/>
</dbReference>
<accession>A0AAF0F4V5</accession>
<organism evidence="8 9">
    <name type="scientific">Malassezia psittaci</name>
    <dbReference type="NCBI Taxonomy" id="1821823"/>
    <lineage>
        <taxon>Eukaryota</taxon>
        <taxon>Fungi</taxon>
        <taxon>Dikarya</taxon>
        <taxon>Basidiomycota</taxon>
        <taxon>Ustilaginomycotina</taxon>
        <taxon>Malasseziomycetes</taxon>
        <taxon>Malasseziales</taxon>
        <taxon>Malasseziaceae</taxon>
        <taxon>Malassezia</taxon>
    </lineage>
</organism>
<dbReference type="Pfam" id="PF08542">
    <property type="entry name" value="Rep_fac_C"/>
    <property type="match status" value="1"/>
</dbReference>
<feature type="domain" description="Replication factor C C-terminal" evidence="7">
    <location>
        <begin position="171"/>
        <end position="241"/>
    </location>
</feature>
<evidence type="ECO:0000256" key="1">
    <source>
        <dbReference type="ARBA" id="ARBA00004123"/>
    </source>
</evidence>
<keyword evidence="4" id="KW-0547">Nucleotide-binding</keyword>
<dbReference type="Proteomes" id="UP001214628">
    <property type="component" value="Chromosome 1"/>
</dbReference>
<dbReference type="GO" id="GO:0005663">
    <property type="term" value="C:DNA replication factor C complex"/>
    <property type="evidence" value="ECO:0007669"/>
    <property type="project" value="TreeGrafter"/>
</dbReference>
<dbReference type="EMBL" id="CP118375">
    <property type="protein sequence ID" value="WFD42535.1"/>
    <property type="molecule type" value="Genomic_DNA"/>
</dbReference>
<comment type="subcellular location">
    <subcellularLocation>
        <location evidence="1">Nucleus</location>
    </subcellularLocation>
</comment>
<dbReference type="GO" id="GO:0031391">
    <property type="term" value="C:Elg1 RFC-like complex"/>
    <property type="evidence" value="ECO:0007669"/>
    <property type="project" value="UniProtKB-ARBA"/>
</dbReference>
<dbReference type="GO" id="GO:0006281">
    <property type="term" value="P:DNA repair"/>
    <property type="evidence" value="ECO:0007669"/>
    <property type="project" value="TreeGrafter"/>
</dbReference>
<dbReference type="PANTHER" id="PTHR11669:SF20">
    <property type="entry name" value="REPLICATION FACTOR C SUBUNIT 4"/>
    <property type="match status" value="1"/>
</dbReference>
<comment type="similarity">
    <text evidence="2">Belongs to the activator 1 small subunits family.</text>
</comment>
<dbReference type="InterPro" id="IPR047854">
    <property type="entry name" value="RFC_lid"/>
</dbReference>
<dbReference type="AlphaFoldDB" id="A0AAF0F4V5"/>
<dbReference type="SUPFAM" id="SSF52540">
    <property type="entry name" value="P-loop containing nucleoside triphosphate hydrolases"/>
    <property type="match status" value="1"/>
</dbReference>
<dbReference type="GO" id="GO:0003677">
    <property type="term" value="F:DNA binding"/>
    <property type="evidence" value="ECO:0007669"/>
    <property type="project" value="InterPro"/>
</dbReference>
<dbReference type="Pfam" id="PF21960">
    <property type="entry name" value="RCF1-5-like_lid"/>
    <property type="match status" value="1"/>
</dbReference>
<evidence type="ECO:0000256" key="2">
    <source>
        <dbReference type="ARBA" id="ARBA00005378"/>
    </source>
</evidence>
<keyword evidence="3" id="KW-0235">DNA replication</keyword>
<evidence type="ECO:0000256" key="5">
    <source>
        <dbReference type="ARBA" id="ARBA00022840"/>
    </source>
</evidence>
<dbReference type="FunFam" id="1.20.272.10:FF:000011">
    <property type="entry name" value="Replication factor C subunit 2"/>
    <property type="match status" value="1"/>
</dbReference>
<dbReference type="PANTHER" id="PTHR11669">
    <property type="entry name" value="REPLICATION FACTOR C / DNA POLYMERASE III GAMMA-TAU SUBUNIT"/>
    <property type="match status" value="1"/>
</dbReference>
<evidence type="ECO:0000313" key="8">
    <source>
        <dbReference type="EMBL" id="WFD42535.1"/>
    </source>
</evidence>
<evidence type="ECO:0000259" key="7">
    <source>
        <dbReference type="Pfam" id="PF08542"/>
    </source>
</evidence>
<dbReference type="InterPro" id="IPR013748">
    <property type="entry name" value="Rep_factorC_C"/>
</dbReference>
<evidence type="ECO:0000256" key="4">
    <source>
        <dbReference type="ARBA" id="ARBA00022741"/>
    </source>
</evidence>
<sequence length="249" mass="27501">MAVSTPGANHPCPPYKIVILDEADSMTQDAQGALRRIMEQYSRTTRFCLICNYVTRIIEPVASRCSKLRFRPLDEESTVARLKHIAESEGLLLNDDLLPALVRASEGDMRRSITYLQSVSRLASVQGGDGRQMSADTVAELAGVVPQDVIKQLGRSIGVDITEDDLSPSKDAFSRISKTVQEITREGYSCAQVVLQLHDYVILHPMLNARQKTKCALQFGETDKALMDGGNESLQLLNLSLQLHRSIVS</sequence>
<keyword evidence="6" id="KW-0539">Nucleus</keyword>
<dbReference type="SUPFAM" id="SSF48019">
    <property type="entry name" value="post-AAA+ oligomerization domain-like"/>
    <property type="match status" value="1"/>
</dbReference>
<evidence type="ECO:0000313" key="9">
    <source>
        <dbReference type="Proteomes" id="UP001214628"/>
    </source>
</evidence>
<dbReference type="GO" id="GO:0005634">
    <property type="term" value="C:nucleus"/>
    <property type="evidence" value="ECO:0007669"/>
    <property type="project" value="UniProtKB-SubCell"/>
</dbReference>
<proteinExistence type="inferred from homology"/>
<reference evidence="8" key="1">
    <citation type="submission" date="2023-02" db="EMBL/GenBank/DDBJ databases">
        <title>Mating type loci evolution in Malassezia.</title>
        <authorList>
            <person name="Coelho M.A."/>
        </authorList>
    </citation>
    <scope>NUCLEOTIDE SEQUENCE</scope>
    <source>
        <strain evidence="8">CBS 14136</strain>
    </source>
</reference>
<dbReference type="Gene3D" id="3.40.50.300">
    <property type="entry name" value="P-loop containing nucleotide triphosphate hydrolases"/>
    <property type="match status" value="1"/>
</dbReference>
<protein>
    <submittedName>
        <fullName evidence="8">Subunit of heteropentameric Replication factor C (RF-C)</fullName>
    </submittedName>
</protein>
<evidence type="ECO:0000256" key="6">
    <source>
        <dbReference type="ARBA" id="ARBA00023242"/>
    </source>
</evidence>
<dbReference type="GO" id="GO:0006271">
    <property type="term" value="P:DNA strand elongation involved in DNA replication"/>
    <property type="evidence" value="ECO:0007669"/>
    <property type="project" value="UniProtKB-ARBA"/>
</dbReference>
<evidence type="ECO:0000256" key="3">
    <source>
        <dbReference type="ARBA" id="ARBA00022705"/>
    </source>
</evidence>